<organism evidence="1 2">
    <name type="scientific">Synoicihabitans lomoniglobus</name>
    <dbReference type="NCBI Taxonomy" id="2909285"/>
    <lineage>
        <taxon>Bacteria</taxon>
        <taxon>Pseudomonadati</taxon>
        <taxon>Verrucomicrobiota</taxon>
        <taxon>Opitutia</taxon>
        <taxon>Opitutales</taxon>
        <taxon>Opitutaceae</taxon>
        <taxon>Synoicihabitans</taxon>
    </lineage>
</organism>
<dbReference type="EMBL" id="CP119075">
    <property type="protein sequence ID" value="WED66573.1"/>
    <property type="molecule type" value="Genomic_DNA"/>
</dbReference>
<proteinExistence type="predicted"/>
<keyword evidence="2" id="KW-1185">Reference proteome</keyword>
<name>A0AAF0CR81_9BACT</name>
<accession>A0AAF0CR81</accession>
<dbReference type="RefSeq" id="WP_330932291.1">
    <property type="nucleotide sequence ID" value="NZ_CP119075.1"/>
</dbReference>
<evidence type="ECO:0000313" key="1">
    <source>
        <dbReference type="EMBL" id="WED66573.1"/>
    </source>
</evidence>
<reference evidence="1" key="1">
    <citation type="submission" date="2023-03" db="EMBL/GenBank/DDBJ databases">
        <title>Lomoglobus Profundus gen. nov., sp. nov., a novel member of the phylum Verrucomicrobia, isolated from deep-marine sediment of South China Sea.</title>
        <authorList>
            <person name="Ahmad T."/>
            <person name="Ishaq S.E."/>
            <person name="Wang F."/>
        </authorList>
    </citation>
    <scope>NUCLEOTIDE SEQUENCE</scope>
    <source>
        <strain evidence="1">LMO-M01</strain>
    </source>
</reference>
<sequence length="132" mass="14223">MKKRIFGVFVSALLVAGIAWVLWPDAVVREQPSTTNHDLGDTKRPVVAEETDVVPPQADSVATATAMEPIAKPPGSPSEIQLRRSLAMVAAHAPLREEKVANPDSPENRIVLRTMVGKALQGQSKDQARPTP</sequence>
<protein>
    <submittedName>
        <fullName evidence="1">Uncharacterized protein</fullName>
    </submittedName>
</protein>
<dbReference type="Proteomes" id="UP001218638">
    <property type="component" value="Chromosome"/>
</dbReference>
<evidence type="ECO:0000313" key="2">
    <source>
        <dbReference type="Proteomes" id="UP001218638"/>
    </source>
</evidence>
<dbReference type="KEGG" id="slom:PXH66_06885"/>
<gene>
    <name evidence="1" type="ORF">PXH66_06885</name>
</gene>
<dbReference type="AlphaFoldDB" id="A0AAF0CR81"/>